<comment type="caution">
    <text evidence="3">The sequence shown here is derived from an EMBL/GenBank/DDBJ whole genome shotgun (WGS) entry which is preliminary data.</text>
</comment>
<gene>
    <name evidence="3" type="ORF">F2Q68_00032760</name>
</gene>
<evidence type="ECO:0000313" key="3">
    <source>
        <dbReference type="EMBL" id="KAF2543775.1"/>
    </source>
</evidence>
<dbReference type="Proteomes" id="UP000712281">
    <property type="component" value="Unassembled WGS sequence"/>
</dbReference>
<proteinExistence type="predicted"/>
<evidence type="ECO:0000256" key="1">
    <source>
        <dbReference type="ARBA" id="ARBA00022741"/>
    </source>
</evidence>
<dbReference type="EMBL" id="QGKW02002005">
    <property type="protein sequence ID" value="KAF2543775.1"/>
    <property type="molecule type" value="Genomic_DNA"/>
</dbReference>
<evidence type="ECO:0008006" key="5">
    <source>
        <dbReference type="Google" id="ProtNLM"/>
    </source>
</evidence>
<evidence type="ECO:0000313" key="4">
    <source>
        <dbReference type="Proteomes" id="UP000712281"/>
    </source>
</evidence>
<reference evidence="3" key="1">
    <citation type="submission" date="2019-12" db="EMBL/GenBank/DDBJ databases">
        <title>Genome sequencing and annotation of Brassica cretica.</title>
        <authorList>
            <person name="Studholme D.J."/>
            <person name="Sarris P.F."/>
        </authorList>
    </citation>
    <scope>NUCLEOTIDE SEQUENCE</scope>
    <source>
        <strain evidence="3">PFS-001/15</strain>
        <tissue evidence="3">Leaf</tissue>
    </source>
</reference>
<dbReference type="InterPro" id="IPR050100">
    <property type="entry name" value="TRAFAC_GTPase_members"/>
</dbReference>
<organism evidence="3 4">
    <name type="scientific">Brassica cretica</name>
    <name type="common">Mustard</name>
    <dbReference type="NCBI Taxonomy" id="69181"/>
    <lineage>
        <taxon>Eukaryota</taxon>
        <taxon>Viridiplantae</taxon>
        <taxon>Streptophyta</taxon>
        <taxon>Embryophyta</taxon>
        <taxon>Tracheophyta</taxon>
        <taxon>Spermatophyta</taxon>
        <taxon>Magnoliopsida</taxon>
        <taxon>eudicotyledons</taxon>
        <taxon>Gunneridae</taxon>
        <taxon>Pentapetalae</taxon>
        <taxon>rosids</taxon>
        <taxon>malvids</taxon>
        <taxon>Brassicales</taxon>
        <taxon>Brassicaceae</taxon>
        <taxon>Brassiceae</taxon>
        <taxon>Brassica</taxon>
    </lineage>
</organism>
<evidence type="ECO:0000256" key="2">
    <source>
        <dbReference type="ARBA" id="ARBA00023134"/>
    </source>
</evidence>
<dbReference type="InterPro" id="IPR027417">
    <property type="entry name" value="P-loop_NTPase"/>
</dbReference>
<keyword evidence="1" id="KW-0547">Nucleotide-binding</keyword>
<dbReference type="PANTHER" id="PTHR23115">
    <property type="entry name" value="TRANSLATION FACTOR"/>
    <property type="match status" value="1"/>
</dbReference>
<keyword evidence="2" id="KW-0342">GTP-binding</keyword>
<protein>
    <recommendedName>
        <fullName evidence="5">Tr-type G domain-containing protein</fullName>
    </recommendedName>
</protein>
<accession>A0A8S9GCD5</accession>
<dbReference type="AlphaFoldDB" id="A0A8S9GCD5"/>
<name>A0A8S9GCD5_BRACR</name>
<dbReference type="SUPFAM" id="SSF52540">
    <property type="entry name" value="P-loop containing nucleoside triphosphate hydrolases"/>
    <property type="match status" value="2"/>
</dbReference>
<sequence length="263" mass="29872">MICLTSSNGSKLPINIAVNGNVDYGKWTTIGHLIYSLGGINKCVVEWFEKEAAEMYKRSFKYVWVLGITIDITLRKFEPTKFLCCVFLLPVFQSILKLPFIEKSYEHLISRFRRLLLDSTMAAMNLICLTSSNGSKLPINVVVNGNVDYGKWTTIGICLTSSNGSKLPINIAVNGNVDYGKWTTIGHLIYSLGGINKCVVERFEKEVAEMYKRSFKYVWVLGITIDITLRKFEPTKYYCTSLTIPCCEYSFDTLLNKCMFFVV</sequence>
<dbReference type="Gene3D" id="3.40.50.300">
    <property type="entry name" value="P-loop containing nucleotide triphosphate hydrolases"/>
    <property type="match status" value="2"/>
</dbReference>
<dbReference type="GO" id="GO:0005525">
    <property type="term" value="F:GTP binding"/>
    <property type="evidence" value="ECO:0007669"/>
    <property type="project" value="UniProtKB-KW"/>
</dbReference>